<dbReference type="PANTHER" id="PTHR30592:SF1">
    <property type="entry name" value="SULFUR CARRIER PROTEIN FDHD"/>
    <property type="match status" value="1"/>
</dbReference>
<dbReference type="HAMAP" id="MF_00187">
    <property type="entry name" value="FdhD"/>
    <property type="match status" value="1"/>
</dbReference>
<dbReference type="InterPro" id="IPR016193">
    <property type="entry name" value="Cytidine_deaminase-like"/>
</dbReference>
<evidence type="ECO:0000313" key="4">
    <source>
        <dbReference type="EMBL" id="QOR61260.1"/>
    </source>
</evidence>
<organism evidence="4 5">
    <name type="scientific">Sulfurovum indicum</name>
    <dbReference type="NCBI Taxonomy" id="2779528"/>
    <lineage>
        <taxon>Bacteria</taxon>
        <taxon>Pseudomonadati</taxon>
        <taxon>Campylobacterota</taxon>
        <taxon>Epsilonproteobacteria</taxon>
        <taxon>Campylobacterales</taxon>
        <taxon>Sulfurovaceae</taxon>
        <taxon>Sulfurovum</taxon>
    </lineage>
</organism>
<dbReference type="GO" id="GO:0006777">
    <property type="term" value="P:Mo-molybdopterin cofactor biosynthetic process"/>
    <property type="evidence" value="ECO:0007669"/>
    <property type="project" value="UniProtKB-UniRule"/>
</dbReference>
<keyword evidence="1 3" id="KW-0963">Cytoplasm</keyword>
<dbReference type="EMBL" id="CP063164">
    <property type="protein sequence ID" value="QOR61260.1"/>
    <property type="molecule type" value="Genomic_DNA"/>
</dbReference>
<dbReference type="RefSeq" id="WP_197547933.1">
    <property type="nucleotide sequence ID" value="NZ_CP063164.1"/>
</dbReference>
<dbReference type="NCBIfam" id="NF001943">
    <property type="entry name" value="PRK00724.1-2"/>
    <property type="match status" value="1"/>
</dbReference>
<evidence type="ECO:0000256" key="2">
    <source>
        <dbReference type="ARBA" id="ARBA00023150"/>
    </source>
</evidence>
<dbReference type="KEGG" id="sinu:IMZ28_07325"/>
<dbReference type="Gene3D" id="3.40.140.10">
    <property type="entry name" value="Cytidine Deaminase, domain 2"/>
    <property type="match status" value="1"/>
</dbReference>
<proteinExistence type="inferred from homology"/>
<keyword evidence="2 3" id="KW-0501">Molybdenum cofactor biosynthesis</keyword>
<dbReference type="PANTHER" id="PTHR30592">
    <property type="entry name" value="FORMATE DEHYDROGENASE"/>
    <property type="match status" value="1"/>
</dbReference>
<gene>
    <name evidence="3 4" type="primary">fdhD</name>
    <name evidence="4" type="ORF">IMZ28_07325</name>
</gene>
<keyword evidence="5" id="KW-1185">Reference proteome</keyword>
<reference evidence="4 5" key="1">
    <citation type="submission" date="2020-10" db="EMBL/GenBank/DDBJ databases">
        <title>The genome of sulfurovum sp.</title>
        <authorList>
            <person name="Xie S."/>
            <person name="Shao Z."/>
            <person name="Jiang L."/>
        </authorList>
    </citation>
    <scope>NUCLEOTIDE SEQUENCE [LARGE SCALE GENOMIC DNA]</scope>
    <source>
        <strain evidence="4 5">ST-419</strain>
    </source>
</reference>
<feature type="binding site" evidence="3">
    <location>
        <begin position="248"/>
        <end position="253"/>
    </location>
    <ligand>
        <name>Mo-bis(molybdopterin guanine dinucleotide)</name>
        <dbReference type="ChEBI" id="CHEBI:60539"/>
    </ligand>
</feature>
<dbReference type="Pfam" id="PF02634">
    <property type="entry name" value="FdhD-NarQ"/>
    <property type="match status" value="1"/>
</dbReference>
<dbReference type="GO" id="GO:0005737">
    <property type="term" value="C:cytoplasm"/>
    <property type="evidence" value="ECO:0007669"/>
    <property type="project" value="UniProtKB-SubCell"/>
</dbReference>
<dbReference type="AlphaFoldDB" id="A0A7M1S4H5"/>
<feature type="active site" description="Cysteine persulfide intermediate" evidence="3">
    <location>
        <position position="110"/>
    </location>
</feature>
<accession>A0A7M1S4H5</accession>
<evidence type="ECO:0000313" key="5">
    <source>
        <dbReference type="Proteomes" id="UP000595074"/>
    </source>
</evidence>
<keyword evidence="4" id="KW-0808">Transferase</keyword>
<dbReference type="Proteomes" id="UP000595074">
    <property type="component" value="Chromosome"/>
</dbReference>
<evidence type="ECO:0000256" key="1">
    <source>
        <dbReference type="ARBA" id="ARBA00022490"/>
    </source>
</evidence>
<dbReference type="InterPro" id="IPR003786">
    <property type="entry name" value="FdhD"/>
</dbReference>
<sequence length="265" mass="29612">MWTIFETEVTKIKDGKKFTSKDEVIREVKLTIFVNQKRIGAMMSVPVDLKELTVGYLISENIITDVQDISKLEIIDKDGEQKNFEAIVQAEVIDESLDRLDLEGVIVSGCGRGASTHISPVAIDAQVMRDDFSIEASLLFKEMSKFYGQCPLYEQTGCVHTAKVYFDEETYFIGEDIAQHNTIDKAVGKARLAGIDVSKCFLMVSGRLSSEMVAKAVMHQIPILASRTASTCRGVNIADKFGLTLIGFVRGERMNIYRNPRRINV</sequence>
<dbReference type="PIRSF" id="PIRSF015626">
    <property type="entry name" value="FdhD"/>
    <property type="match status" value="1"/>
</dbReference>
<dbReference type="Gene3D" id="3.10.20.10">
    <property type="match status" value="1"/>
</dbReference>
<comment type="subcellular location">
    <subcellularLocation>
        <location evidence="3">Cytoplasm</location>
    </subcellularLocation>
</comment>
<name>A0A7M1S4H5_9BACT</name>
<dbReference type="GO" id="GO:0016783">
    <property type="term" value="F:sulfurtransferase activity"/>
    <property type="evidence" value="ECO:0007669"/>
    <property type="project" value="InterPro"/>
</dbReference>
<dbReference type="GO" id="GO:0097163">
    <property type="term" value="F:sulfur carrier activity"/>
    <property type="evidence" value="ECO:0007669"/>
    <property type="project" value="UniProtKB-UniRule"/>
</dbReference>
<dbReference type="SUPFAM" id="SSF53927">
    <property type="entry name" value="Cytidine deaminase-like"/>
    <property type="match status" value="1"/>
</dbReference>
<comment type="function">
    <text evidence="3">Required for formate dehydrogenase (FDH) activity. Acts as a sulfur carrier protein that transfers sulfur from IscS to the molybdenum cofactor prior to its insertion into FDH.</text>
</comment>
<comment type="similarity">
    <text evidence="3">Belongs to the FdhD family.</text>
</comment>
<dbReference type="NCBIfam" id="TIGR00129">
    <property type="entry name" value="fdhD_narQ"/>
    <property type="match status" value="1"/>
</dbReference>
<protein>
    <recommendedName>
        <fullName evidence="3">Sulfur carrier protein FdhD</fullName>
    </recommendedName>
</protein>
<evidence type="ECO:0000256" key="3">
    <source>
        <dbReference type="HAMAP-Rule" id="MF_00187"/>
    </source>
</evidence>